<dbReference type="AlphaFoldDB" id="A0A7R9GVG6"/>
<protein>
    <submittedName>
        <fullName evidence="3">Uncharacterized protein</fullName>
    </submittedName>
</protein>
<keyword evidence="2" id="KW-0812">Transmembrane</keyword>
<reference evidence="3" key="1">
    <citation type="submission" date="2020-11" db="EMBL/GenBank/DDBJ databases">
        <authorList>
            <person name="Tran Van P."/>
        </authorList>
    </citation>
    <scope>NUCLEOTIDE SEQUENCE</scope>
</reference>
<feature type="compositionally biased region" description="Polar residues" evidence="1">
    <location>
        <begin position="1"/>
        <end position="10"/>
    </location>
</feature>
<name>A0A7R9GVG6_TIMPO</name>
<feature type="compositionally biased region" description="Low complexity" evidence="1">
    <location>
        <begin position="28"/>
        <end position="45"/>
    </location>
</feature>
<organism evidence="3">
    <name type="scientific">Timema poppense</name>
    <name type="common">Walking stick</name>
    <dbReference type="NCBI Taxonomy" id="170557"/>
    <lineage>
        <taxon>Eukaryota</taxon>
        <taxon>Metazoa</taxon>
        <taxon>Ecdysozoa</taxon>
        <taxon>Arthropoda</taxon>
        <taxon>Hexapoda</taxon>
        <taxon>Insecta</taxon>
        <taxon>Pterygota</taxon>
        <taxon>Neoptera</taxon>
        <taxon>Polyneoptera</taxon>
        <taxon>Phasmatodea</taxon>
        <taxon>Timematodea</taxon>
        <taxon>Timematoidea</taxon>
        <taxon>Timematidae</taxon>
        <taxon>Timema</taxon>
    </lineage>
</organism>
<sequence length="150" mass="16488">MTPRNNTPSVQMKAAEEEGTQTEDIKISTLSRQSSTSSDSDGSYQTDSDYFSHVDTDDDVIILEVYVAIVKALYGYVKEKLCREFPLKEDIDGKVWRGLLVTGTGLALAAALIALHSNRGFETRIEIPIFAGVPVSGLLRPNCPEEDPHI</sequence>
<dbReference type="EMBL" id="OD000583">
    <property type="protein sequence ID" value="CAD7398268.1"/>
    <property type="molecule type" value="Genomic_DNA"/>
</dbReference>
<evidence type="ECO:0000256" key="1">
    <source>
        <dbReference type="SAM" id="MobiDB-lite"/>
    </source>
</evidence>
<keyword evidence="2" id="KW-1133">Transmembrane helix</keyword>
<keyword evidence="2" id="KW-0472">Membrane</keyword>
<feature type="region of interest" description="Disordered" evidence="1">
    <location>
        <begin position="1"/>
        <end position="45"/>
    </location>
</feature>
<evidence type="ECO:0000256" key="2">
    <source>
        <dbReference type="SAM" id="Phobius"/>
    </source>
</evidence>
<proteinExistence type="predicted"/>
<evidence type="ECO:0000313" key="3">
    <source>
        <dbReference type="EMBL" id="CAD7398268.1"/>
    </source>
</evidence>
<gene>
    <name evidence="3" type="ORF">TPSB3V08_LOCUS1602</name>
</gene>
<accession>A0A7R9GVG6</accession>
<feature type="transmembrane region" description="Helical" evidence="2">
    <location>
        <begin position="95"/>
        <end position="115"/>
    </location>
</feature>